<accession>A0A495E5L8</accession>
<dbReference type="InterPro" id="IPR000595">
    <property type="entry name" value="cNMP-bd_dom"/>
</dbReference>
<dbReference type="InterPro" id="IPR014710">
    <property type="entry name" value="RmlC-like_jellyroll"/>
</dbReference>
<organism evidence="2 3">
    <name type="scientific">Maribacter vaceletii</name>
    <dbReference type="NCBI Taxonomy" id="1206816"/>
    <lineage>
        <taxon>Bacteria</taxon>
        <taxon>Pseudomonadati</taxon>
        <taxon>Bacteroidota</taxon>
        <taxon>Flavobacteriia</taxon>
        <taxon>Flavobacteriales</taxon>
        <taxon>Flavobacteriaceae</taxon>
        <taxon>Maribacter</taxon>
    </lineage>
</organism>
<proteinExistence type="predicted"/>
<evidence type="ECO:0000313" key="3">
    <source>
        <dbReference type="Proteomes" id="UP000269412"/>
    </source>
</evidence>
<name>A0A495E5L8_9FLAO</name>
<dbReference type="InterPro" id="IPR018490">
    <property type="entry name" value="cNMP-bd_dom_sf"/>
</dbReference>
<keyword evidence="3" id="KW-1185">Reference proteome</keyword>
<dbReference type="CDD" id="cd00038">
    <property type="entry name" value="CAP_ED"/>
    <property type="match status" value="1"/>
</dbReference>
<dbReference type="EMBL" id="RBIQ01000009">
    <property type="protein sequence ID" value="RKR12245.1"/>
    <property type="molecule type" value="Genomic_DNA"/>
</dbReference>
<dbReference type="AlphaFoldDB" id="A0A495E5L8"/>
<dbReference type="Gene3D" id="2.60.120.10">
    <property type="entry name" value="Jelly Rolls"/>
    <property type="match status" value="1"/>
</dbReference>
<evidence type="ECO:0000313" key="2">
    <source>
        <dbReference type="EMBL" id="RKR12245.1"/>
    </source>
</evidence>
<sequence>MKNYKLQIQNYLNRFVPFSDDEIDLIYKNLALKTYKKKSFLLEQNSVCTMNFFICKGLVRSFTTNSYGEEKTSQFAIENWWVTSMESFIKEKPSFNAIQAIEETTSLCLDKNTLNSLYSKVPKLERCFRIITENMLIAILRKDEIFMKLNSKERYLGFVKKNPTFMQRVPQYMVASYLDITPEYLSELKKTMH</sequence>
<comment type="caution">
    <text evidence="2">The sequence shown here is derived from an EMBL/GenBank/DDBJ whole genome shotgun (WGS) entry which is preliminary data.</text>
</comment>
<feature type="domain" description="Cyclic nucleotide-binding" evidence="1">
    <location>
        <begin position="33"/>
        <end position="119"/>
    </location>
</feature>
<evidence type="ECO:0000259" key="1">
    <source>
        <dbReference type="Pfam" id="PF00027"/>
    </source>
</evidence>
<dbReference type="RefSeq" id="WP_121068131.1">
    <property type="nucleotide sequence ID" value="NZ_RBIQ01000009.1"/>
</dbReference>
<dbReference type="Proteomes" id="UP000269412">
    <property type="component" value="Unassembled WGS sequence"/>
</dbReference>
<dbReference type="OrthoDB" id="1092431at2"/>
<reference evidence="2 3" key="1">
    <citation type="submission" date="2018-10" db="EMBL/GenBank/DDBJ databases">
        <title>Genomic Encyclopedia of Archaeal and Bacterial Type Strains, Phase II (KMG-II): from individual species to whole genera.</title>
        <authorList>
            <person name="Goeker M."/>
        </authorList>
    </citation>
    <scope>NUCLEOTIDE SEQUENCE [LARGE SCALE GENOMIC DNA]</scope>
    <source>
        <strain evidence="2 3">DSM 25230</strain>
    </source>
</reference>
<dbReference type="Pfam" id="PF00027">
    <property type="entry name" value="cNMP_binding"/>
    <property type="match status" value="1"/>
</dbReference>
<protein>
    <submittedName>
        <fullName evidence="2">CRP-like cAMP-binding protein</fullName>
    </submittedName>
</protein>
<dbReference type="SUPFAM" id="SSF51206">
    <property type="entry name" value="cAMP-binding domain-like"/>
    <property type="match status" value="1"/>
</dbReference>
<gene>
    <name evidence="2" type="ORF">CLV91_2371</name>
</gene>